<proteinExistence type="predicted"/>
<dbReference type="InterPro" id="IPR036287">
    <property type="entry name" value="Rv1873-like_sf"/>
</dbReference>
<organism evidence="1 2">
    <name type="scientific">Pedobacter hartonius</name>
    <dbReference type="NCBI Taxonomy" id="425514"/>
    <lineage>
        <taxon>Bacteria</taxon>
        <taxon>Pseudomonadati</taxon>
        <taxon>Bacteroidota</taxon>
        <taxon>Sphingobacteriia</taxon>
        <taxon>Sphingobacteriales</taxon>
        <taxon>Sphingobacteriaceae</taxon>
        <taxon>Pedobacter</taxon>
    </lineage>
</organism>
<evidence type="ECO:0000313" key="1">
    <source>
        <dbReference type="EMBL" id="SEB05156.1"/>
    </source>
</evidence>
<dbReference type="AlphaFoldDB" id="A0A1H4G6B1"/>
<dbReference type="Gene3D" id="1.25.40.380">
    <property type="entry name" value="Protein of unknown function DUF1810"/>
    <property type="match status" value="1"/>
</dbReference>
<dbReference type="InterPro" id="IPR014937">
    <property type="entry name" value="DUF1810"/>
</dbReference>
<reference evidence="1 2" key="1">
    <citation type="submission" date="2016-10" db="EMBL/GenBank/DDBJ databases">
        <authorList>
            <person name="de Groot N.N."/>
        </authorList>
    </citation>
    <scope>NUCLEOTIDE SEQUENCE [LARGE SCALE GENOMIC DNA]</scope>
    <source>
        <strain evidence="1 2">DSM 19033</strain>
    </source>
</reference>
<dbReference type="Proteomes" id="UP000198850">
    <property type="component" value="Unassembled WGS sequence"/>
</dbReference>
<evidence type="ECO:0000313" key="2">
    <source>
        <dbReference type="Proteomes" id="UP000198850"/>
    </source>
</evidence>
<dbReference type="SUPFAM" id="SSF140736">
    <property type="entry name" value="Rv1873-like"/>
    <property type="match status" value="1"/>
</dbReference>
<dbReference type="STRING" id="425514.SAMN05443550_10969"/>
<accession>A0A1H4G6B1</accession>
<sequence>MWYIFPQIQGLGSTETSSFYAIKDLKEAQEFLTHPTLGNRLIHISEELLRLESNDAHQIFGSPDDLKLKSSMTLFSSAHGADPVFNLVLKKFFNASRDGKTLKIIDPE</sequence>
<protein>
    <submittedName>
        <fullName evidence="1">Uncharacterized protein, DUF1810 family</fullName>
    </submittedName>
</protein>
<gene>
    <name evidence="1" type="ORF">SAMN05443550_10969</name>
</gene>
<dbReference type="EMBL" id="FNRA01000009">
    <property type="protein sequence ID" value="SEB05156.1"/>
    <property type="molecule type" value="Genomic_DNA"/>
</dbReference>
<keyword evidence="2" id="KW-1185">Reference proteome</keyword>
<dbReference type="Pfam" id="PF08837">
    <property type="entry name" value="DUF1810"/>
    <property type="match status" value="1"/>
</dbReference>
<name>A0A1H4G6B1_9SPHI</name>